<feature type="DNA-binding region" description="HMG box" evidence="12">
    <location>
        <begin position="44"/>
        <end position="112"/>
    </location>
</feature>
<dbReference type="GO" id="GO:0007548">
    <property type="term" value="P:sex differentiation"/>
    <property type="evidence" value="ECO:0007669"/>
    <property type="project" value="UniProtKB-KW"/>
</dbReference>
<dbReference type="InterPro" id="IPR009071">
    <property type="entry name" value="HMG_box_dom"/>
</dbReference>
<dbReference type="GO" id="GO:0000978">
    <property type="term" value="F:RNA polymerase II cis-regulatory region sequence-specific DNA binding"/>
    <property type="evidence" value="ECO:0007669"/>
    <property type="project" value="TreeGrafter"/>
</dbReference>
<keyword evidence="12" id="KW-0539">Nucleus</keyword>
<protein>
    <recommendedName>
        <fullName evidence="3">Sex-determining region Y protein</fullName>
    </recommendedName>
    <alternativeName>
        <fullName evidence="10">Testis-determining factor</fullName>
    </alternativeName>
</protein>
<evidence type="ECO:0000256" key="6">
    <source>
        <dbReference type="ARBA" id="ARBA00022928"/>
    </source>
</evidence>
<dbReference type="FunFam" id="1.10.30.10:FF:000051">
    <property type="entry name" value="Transcription factor Sox-10"/>
    <property type="match status" value="1"/>
</dbReference>
<dbReference type="CDD" id="cd22031">
    <property type="entry name" value="HMG-box_SoxE"/>
    <property type="match status" value="1"/>
</dbReference>
<dbReference type="SUPFAM" id="SSF47095">
    <property type="entry name" value="HMG-box"/>
    <property type="match status" value="1"/>
</dbReference>
<dbReference type="GO" id="GO:0030154">
    <property type="term" value="P:cell differentiation"/>
    <property type="evidence" value="ECO:0007669"/>
    <property type="project" value="UniProtKB-KW"/>
</dbReference>
<comment type="similarity">
    <text evidence="2">Belongs to the SRY family.</text>
</comment>
<reference evidence="15" key="1">
    <citation type="journal article" date="2014" name="Evodevo">
        <title>Expression of multiple Sox genes through embryonic development in the ctenophore Mnemiopsis leidyi is spatially restricted to zones of cell proliferation.</title>
        <authorList>
            <person name="Schnitzler C.E."/>
            <person name="Simmons D.K."/>
            <person name="Pang K."/>
            <person name="Martindale M.Q."/>
            <person name="Baxevanis A.D."/>
        </authorList>
    </citation>
    <scope>NUCLEOTIDE SEQUENCE</scope>
</reference>
<evidence type="ECO:0000313" key="15">
    <source>
        <dbReference type="EMBL" id="AIA23790.1"/>
    </source>
</evidence>
<evidence type="ECO:0000256" key="3">
    <source>
        <dbReference type="ARBA" id="ARBA00019052"/>
    </source>
</evidence>
<dbReference type="Pfam" id="PF00505">
    <property type="entry name" value="HMG_box"/>
    <property type="match status" value="1"/>
</dbReference>
<dbReference type="AlphaFoldDB" id="A0A059XRI2"/>
<evidence type="ECO:0000256" key="8">
    <source>
        <dbReference type="ARBA" id="ARBA00023159"/>
    </source>
</evidence>
<accession>A0A059XRI2</accession>
<dbReference type="Gene3D" id="1.10.30.10">
    <property type="entry name" value="High mobility group box domain"/>
    <property type="match status" value="1"/>
</dbReference>
<dbReference type="EMBL" id="KJ173820">
    <property type="protein sequence ID" value="AIA23790.1"/>
    <property type="molecule type" value="mRNA"/>
</dbReference>
<evidence type="ECO:0000256" key="7">
    <source>
        <dbReference type="ARBA" id="ARBA00023125"/>
    </source>
</evidence>
<evidence type="ECO:0000256" key="1">
    <source>
        <dbReference type="ARBA" id="ARBA00004324"/>
    </source>
</evidence>
<comment type="function">
    <text evidence="11">Transcriptional regulator that controls a genetic switch in male development. It is necessary and sufficient for initiating male sex determination by directing the development of supporting cell precursors (pre-Sertoli cells) as Sertoli rather than granulosa cells. Involved in different aspects of gene regulation including promoter activation or repression. Binds to the DNA consensus sequence 5'-[AT]AACAA[AT]-3'. SRY HMG box recognizes DNA by partial intercalation in the minor groove and promotes DNA bending. Also involved in pre-mRNA splicing. In male adult brain involved in the maintenance of motor functions of dopaminergic neurons.</text>
</comment>
<evidence type="ECO:0000256" key="2">
    <source>
        <dbReference type="ARBA" id="ARBA00005998"/>
    </source>
</evidence>
<keyword evidence="7 12" id="KW-0238">DNA-binding</keyword>
<sequence length="465" mass="52442">MDQQQQLKQTGEVNIMEIIKSFNWNITPDRVDYTTLADDGTKRIKRPMNAFMVWAQAARRKLAERHPYLHNAELSKTLGKVWKQLSEPDKRPFVDEAERLRQQHRREHPEYKYRPKRRKSSPLKGIQIDEAISLKEETDVQRSCLNQVQIVNQETIPNSVILTSSPLQLSSPQTSFYPYTASSNLQRSPYSNMVDTTATTRPEYAAARPDYTPTRADYITSRPDYITSRGDYISNQVFTSLTCSRATAGDLVYTASSPTAQNCGNSDETLLRDMVANFAARGGDMAQTLASQSLGLSKQDPLLNRQDQVMNPRTIDHLNHRPSIRTEPYPTRNPAHVEHKAQNSSILSPIARSIRMANEVTGISTAEYYPNYTGLSTESFTEDSSPGGSTSLLGAASSGLFGTPGNPPASSLLSDLFVDTKEFDRYLPEEQHAEFQQKETVPLTHHYYPLMNYSRDFAWTSQLSV</sequence>
<keyword evidence="5" id="KW-0112">Calmodulin-binding</keyword>
<proteinExistence type="evidence at transcript level"/>
<feature type="compositionally biased region" description="Basic and acidic residues" evidence="13">
    <location>
        <begin position="101"/>
        <end position="113"/>
    </location>
</feature>
<evidence type="ECO:0000256" key="11">
    <source>
        <dbReference type="ARBA" id="ARBA00045821"/>
    </source>
</evidence>
<organism evidence="15">
    <name type="scientific">Mnemiopsis leidyi</name>
    <name type="common">Sea walnut</name>
    <name type="synonym">Warty comb jellyfish</name>
    <dbReference type="NCBI Taxonomy" id="27923"/>
    <lineage>
        <taxon>Eukaryota</taxon>
        <taxon>Metazoa</taxon>
        <taxon>Ctenophora</taxon>
        <taxon>Tentaculata</taxon>
        <taxon>Lobata</taxon>
        <taxon>Bolinopsidae</taxon>
        <taxon>Mnemiopsis</taxon>
    </lineage>
</organism>
<dbReference type="SMART" id="SM00398">
    <property type="entry name" value="HMG"/>
    <property type="match status" value="1"/>
</dbReference>
<feature type="region of interest" description="Disordered" evidence="13">
    <location>
        <begin position="101"/>
        <end position="124"/>
    </location>
</feature>
<evidence type="ECO:0000256" key="10">
    <source>
        <dbReference type="ARBA" id="ARBA00032498"/>
    </source>
</evidence>
<dbReference type="GO" id="GO:0005516">
    <property type="term" value="F:calmodulin binding"/>
    <property type="evidence" value="ECO:0007669"/>
    <property type="project" value="UniProtKB-KW"/>
</dbReference>
<keyword evidence="6" id="KW-0726">Sexual differentiation</keyword>
<evidence type="ECO:0000256" key="12">
    <source>
        <dbReference type="PROSITE-ProRule" id="PRU00267"/>
    </source>
</evidence>
<dbReference type="InterPro" id="IPR050140">
    <property type="entry name" value="SRY-related_HMG-box_TF-like"/>
</dbReference>
<dbReference type="InterPro" id="IPR036910">
    <property type="entry name" value="HMG_box_dom_sf"/>
</dbReference>
<evidence type="ECO:0000256" key="13">
    <source>
        <dbReference type="SAM" id="MobiDB-lite"/>
    </source>
</evidence>
<dbReference type="PROSITE" id="PS50118">
    <property type="entry name" value="HMG_BOX_2"/>
    <property type="match status" value="1"/>
</dbReference>
<keyword evidence="4" id="KW-0221">Differentiation</keyword>
<evidence type="ECO:0000256" key="4">
    <source>
        <dbReference type="ARBA" id="ARBA00022782"/>
    </source>
</evidence>
<dbReference type="PANTHER" id="PTHR10270:SF161">
    <property type="entry name" value="SEX-DETERMINING REGION Y PROTEIN"/>
    <property type="match status" value="1"/>
</dbReference>
<evidence type="ECO:0000259" key="14">
    <source>
        <dbReference type="PROSITE" id="PS50118"/>
    </source>
</evidence>
<comment type="subcellular location">
    <subcellularLocation>
        <location evidence="1">Nucleus speckle</location>
    </subcellularLocation>
</comment>
<evidence type="ECO:0000256" key="9">
    <source>
        <dbReference type="ARBA" id="ARBA00023163"/>
    </source>
</evidence>
<dbReference type="PANTHER" id="PTHR10270">
    <property type="entry name" value="SOX TRANSCRIPTION FACTOR"/>
    <property type="match status" value="1"/>
</dbReference>
<evidence type="ECO:0000256" key="5">
    <source>
        <dbReference type="ARBA" id="ARBA00022860"/>
    </source>
</evidence>
<feature type="domain" description="HMG box" evidence="14">
    <location>
        <begin position="44"/>
        <end position="112"/>
    </location>
</feature>
<name>A0A059XRI2_MNELE</name>
<dbReference type="GO" id="GO:0001228">
    <property type="term" value="F:DNA-binding transcription activator activity, RNA polymerase II-specific"/>
    <property type="evidence" value="ECO:0007669"/>
    <property type="project" value="TreeGrafter"/>
</dbReference>
<keyword evidence="8" id="KW-0010">Activator</keyword>
<keyword evidence="9" id="KW-0804">Transcription</keyword>
<dbReference type="GO" id="GO:0016607">
    <property type="term" value="C:nuclear speck"/>
    <property type="evidence" value="ECO:0007669"/>
    <property type="project" value="UniProtKB-SubCell"/>
</dbReference>